<proteinExistence type="inferred from homology"/>
<dbReference type="EMBL" id="AJWJ01000269">
    <property type="protein sequence ID" value="KAF2072559.1"/>
    <property type="molecule type" value="Genomic_DNA"/>
</dbReference>
<dbReference type="PRINTS" id="PR00411">
    <property type="entry name" value="PNDRDTASEI"/>
</dbReference>
<dbReference type="PANTHER" id="PTHR42737:SF2">
    <property type="entry name" value="GLUTATHIONE REDUCTASE"/>
    <property type="match status" value="1"/>
</dbReference>
<accession>A0A8J4PU12</accession>
<name>A0A8J4PU12_9MYCE</name>
<dbReference type="GO" id="GO:0004362">
    <property type="term" value="F:glutathione-disulfide reductase (NADPH) activity"/>
    <property type="evidence" value="ECO:0007669"/>
    <property type="project" value="UniProtKB-EC"/>
</dbReference>
<dbReference type="PANTHER" id="PTHR42737">
    <property type="entry name" value="GLUTATHIONE REDUCTASE"/>
    <property type="match status" value="1"/>
</dbReference>
<evidence type="ECO:0000256" key="5">
    <source>
        <dbReference type="ARBA" id="ARBA00022630"/>
    </source>
</evidence>
<dbReference type="InterPro" id="IPR046952">
    <property type="entry name" value="GSHR/TRXR-like"/>
</dbReference>
<feature type="binding site" evidence="14">
    <location>
        <position position="121"/>
    </location>
    <ligand>
        <name>FAD</name>
        <dbReference type="ChEBI" id="CHEBI:57692"/>
    </ligand>
</feature>
<dbReference type="Pfam" id="PF07992">
    <property type="entry name" value="Pyr_redox_2"/>
    <property type="match status" value="1"/>
</dbReference>
<comment type="caution">
    <text evidence="20">The sequence shown here is derived from an EMBL/GenBank/DDBJ whole genome shotgun (WGS) entry which is preliminary data.</text>
</comment>
<dbReference type="AlphaFoldDB" id="A0A8J4PU12"/>
<keyword evidence="12 16" id="KW-0676">Redox-active center</keyword>
<evidence type="ECO:0000259" key="19">
    <source>
        <dbReference type="Pfam" id="PF07992"/>
    </source>
</evidence>
<feature type="binding site" evidence="14">
    <location>
        <position position="269"/>
    </location>
    <ligand>
        <name>NAD(+)</name>
        <dbReference type="ChEBI" id="CHEBI:57540"/>
    </ligand>
</feature>
<dbReference type="InterPro" id="IPR004099">
    <property type="entry name" value="Pyr_nucl-diS_OxRdtase_dimer"/>
</dbReference>
<evidence type="ECO:0000256" key="13">
    <source>
        <dbReference type="PIRSR" id="PIRSR000350-2"/>
    </source>
</evidence>
<sequence length="457" mass="49322">MSTISVKPENHFQYLVLGGGSGGIASARRAAKHGAKTALIEVTRMGGTCVNVGCVPKKVMWNTASVMEVLKDAPNYGFKFDNLSFDWPTIKNARDAYIKRLNGIYQNNLDGSHITTIHGYGAFVGEKVIQVNGENYSADHILIATGGRPNIPDVPGKELGITSDGFFELEKLPASTLVIGAGYIAVELAGVLGNLGSKTSMVIRHDHFLRTFDDCLSSTLMEEMKSQSIDVITNSVIKSLAKNEQGLIVATTEDGKTLAPVECVIWAIGRDPNTDKIGLDKAGIQVDKYGNVVTDEYQNTSAPGVYAVGDIIGKYLLTPVAIAAGRRLSERLFNGQSHLKFEYENIATVIFSHPPIGTIGLTEKEAIAKYGKDQIKCYNSKFVNMYYSVMSHKPKTVMKLVTVGKEEKVVGIHIIGLGCDEIIQGFAVAVKMGCTKADLDNTCAIHPTAGEELVTLV</sequence>
<evidence type="ECO:0000256" key="2">
    <source>
        <dbReference type="ARBA" id="ARBA00004496"/>
    </source>
</evidence>
<keyword evidence="14" id="KW-0547">Nucleotide-binding</keyword>
<evidence type="ECO:0000259" key="18">
    <source>
        <dbReference type="Pfam" id="PF02852"/>
    </source>
</evidence>
<evidence type="ECO:0000256" key="7">
    <source>
        <dbReference type="ARBA" id="ARBA00022857"/>
    </source>
</evidence>
<evidence type="ECO:0000256" key="15">
    <source>
        <dbReference type="PIRSR" id="PIRSR000350-4"/>
    </source>
</evidence>
<organism evidence="20 21">
    <name type="scientific">Polysphondylium violaceum</name>
    <dbReference type="NCBI Taxonomy" id="133409"/>
    <lineage>
        <taxon>Eukaryota</taxon>
        <taxon>Amoebozoa</taxon>
        <taxon>Evosea</taxon>
        <taxon>Eumycetozoa</taxon>
        <taxon>Dictyostelia</taxon>
        <taxon>Dictyosteliales</taxon>
        <taxon>Dictyosteliaceae</taxon>
        <taxon>Polysphondylium</taxon>
    </lineage>
</organism>
<comment type="cofactor">
    <cofactor evidence="14">
        <name>FAD</name>
        <dbReference type="ChEBI" id="CHEBI:57692"/>
    </cofactor>
    <text evidence="14">Binds 1 FAD per subunit.</text>
</comment>
<feature type="domain" description="FAD/NAD(P)-binding" evidence="19">
    <location>
        <begin position="13"/>
        <end position="325"/>
    </location>
</feature>
<feature type="binding site" evidence="14">
    <location>
        <position position="58"/>
    </location>
    <ligand>
        <name>FAD</name>
        <dbReference type="ChEBI" id="CHEBI:57692"/>
    </ligand>
</feature>
<dbReference type="PRINTS" id="PR00368">
    <property type="entry name" value="FADPNR"/>
</dbReference>
<feature type="binding site" evidence="14">
    <location>
        <position position="310"/>
    </location>
    <ligand>
        <name>FAD</name>
        <dbReference type="ChEBI" id="CHEBI:57692"/>
    </ligand>
</feature>
<evidence type="ECO:0000256" key="1">
    <source>
        <dbReference type="ARBA" id="ARBA00004173"/>
    </source>
</evidence>
<dbReference type="GO" id="GO:0005739">
    <property type="term" value="C:mitochondrion"/>
    <property type="evidence" value="ECO:0007669"/>
    <property type="project" value="UniProtKB-SubCell"/>
</dbReference>
<dbReference type="Pfam" id="PF02852">
    <property type="entry name" value="Pyr_redox_dim"/>
    <property type="match status" value="1"/>
</dbReference>
<dbReference type="NCBIfam" id="NF004776">
    <property type="entry name" value="PRK06116.1"/>
    <property type="match status" value="1"/>
</dbReference>
<dbReference type="InterPro" id="IPR036188">
    <property type="entry name" value="FAD/NAD-bd_sf"/>
</dbReference>
<keyword evidence="7 17" id="KW-0521">NADP</keyword>
<comment type="subcellular location">
    <subcellularLocation>
        <location evidence="2 17">Cytoplasm</location>
    </subcellularLocation>
    <subcellularLocation>
        <location evidence="1">Mitochondrion</location>
    </subcellularLocation>
</comment>
<dbReference type="SUPFAM" id="SSF55424">
    <property type="entry name" value="FAD/NAD-linked reductases, dimerisation (C-terminal) domain"/>
    <property type="match status" value="1"/>
</dbReference>
<dbReference type="PIRSF" id="PIRSF000350">
    <property type="entry name" value="Mercury_reductase_MerA"/>
    <property type="match status" value="1"/>
</dbReference>
<evidence type="ECO:0000256" key="3">
    <source>
        <dbReference type="ARBA" id="ARBA00007532"/>
    </source>
</evidence>
<dbReference type="GO" id="GO:0005829">
    <property type="term" value="C:cytosol"/>
    <property type="evidence" value="ECO:0007669"/>
    <property type="project" value="TreeGrafter"/>
</dbReference>
<feature type="disulfide bond" description="Redox-active" evidence="15">
    <location>
        <begin position="49"/>
        <end position="54"/>
    </location>
</feature>
<evidence type="ECO:0000256" key="14">
    <source>
        <dbReference type="PIRSR" id="PIRSR000350-3"/>
    </source>
</evidence>
<evidence type="ECO:0000313" key="20">
    <source>
        <dbReference type="EMBL" id="KAF2072559.1"/>
    </source>
</evidence>
<dbReference type="GO" id="GO:0034599">
    <property type="term" value="P:cellular response to oxidative stress"/>
    <property type="evidence" value="ECO:0007669"/>
    <property type="project" value="TreeGrafter"/>
</dbReference>
<evidence type="ECO:0000256" key="8">
    <source>
        <dbReference type="ARBA" id="ARBA00022946"/>
    </source>
</evidence>
<dbReference type="PROSITE" id="PS00076">
    <property type="entry name" value="PYRIDINE_REDOX_1"/>
    <property type="match status" value="1"/>
</dbReference>
<dbReference type="OrthoDB" id="5956163at2759"/>
<dbReference type="Gene3D" id="3.30.390.30">
    <property type="match status" value="1"/>
</dbReference>
<reference evidence="20" key="1">
    <citation type="submission" date="2020-01" db="EMBL/GenBank/DDBJ databases">
        <title>Development of genomics and gene disruption for Polysphondylium violaceum indicates a role for the polyketide synthase stlB in stalk morphogenesis.</title>
        <authorList>
            <person name="Narita B."/>
            <person name="Kawabe Y."/>
            <person name="Kin K."/>
            <person name="Saito T."/>
            <person name="Gibbs R."/>
            <person name="Kuspa A."/>
            <person name="Muzny D."/>
            <person name="Queller D."/>
            <person name="Richards S."/>
            <person name="Strassman J."/>
            <person name="Sucgang R."/>
            <person name="Worley K."/>
            <person name="Schaap P."/>
        </authorList>
    </citation>
    <scope>NUCLEOTIDE SEQUENCE</scope>
    <source>
        <strain evidence="20">QSvi11</strain>
    </source>
</reference>
<dbReference type="InterPro" id="IPR016156">
    <property type="entry name" value="FAD/NAD-linked_Rdtase_dimer_sf"/>
</dbReference>
<feature type="binding site" evidence="14">
    <location>
        <begin position="180"/>
        <end position="187"/>
    </location>
    <ligand>
        <name>NAD(+)</name>
        <dbReference type="ChEBI" id="CHEBI:57540"/>
    </ligand>
</feature>
<evidence type="ECO:0000256" key="17">
    <source>
        <dbReference type="RuleBase" id="RU365016"/>
    </source>
</evidence>
<dbReference type="GO" id="GO:0045454">
    <property type="term" value="P:cell redox homeostasis"/>
    <property type="evidence" value="ECO:0007669"/>
    <property type="project" value="InterPro"/>
</dbReference>
<keyword evidence="11" id="KW-1015">Disulfide bond</keyword>
<evidence type="ECO:0000256" key="11">
    <source>
        <dbReference type="ARBA" id="ARBA00023157"/>
    </source>
</evidence>
<keyword evidence="14" id="KW-0520">NAD</keyword>
<feature type="domain" description="Pyridine nucleotide-disulphide oxidoreductase dimerisation" evidence="18">
    <location>
        <begin position="346"/>
        <end position="456"/>
    </location>
</feature>
<dbReference type="Proteomes" id="UP000695562">
    <property type="component" value="Unassembled WGS sequence"/>
</dbReference>
<dbReference type="NCBIfam" id="TIGR01421">
    <property type="entry name" value="gluta_reduc_1"/>
    <property type="match status" value="1"/>
</dbReference>
<evidence type="ECO:0000256" key="10">
    <source>
        <dbReference type="ARBA" id="ARBA00023128"/>
    </source>
</evidence>
<comment type="similarity">
    <text evidence="3 16">Belongs to the class-I pyridine nucleotide-disulfide oxidoreductase family.</text>
</comment>
<evidence type="ECO:0000256" key="6">
    <source>
        <dbReference type="ARBA" id="ARBA00022827"/>
    </source>
</evidence>
<keyword evidence="6 14" id="KW-0274">FAD</keyword>
<gene>
    <name evidence="20" type="ORF">CYY_006134</name>
</gene>
<evidence type="ECO:0000313" key="21">
    <source>
        <dbReference type="Proteomes" id="UP000695562"/>
    </source>
</evidence>
<comment type="catalytic activity">
    <reaction evidence="17">
        <text>2 glutathione + NADP(+) = glutathione disulfide + NADPH + H(+)</text>
        <dbReference type="Rhea" id="RHEA:11740"/>
        <dbReference type="ChEBI" id="CHEBI:15378"/>
        <dbReference type="ChEBI" id="CHEBI:57783"/>
        <dbReference type="ChEBI" id="CHEBI:57925"/>
        <dbReference type="ChEBI" id="CHEBI:58297"/>
        <dbReference type="ChEBI" id="CHEBI:58349"/>
        <dbReference type="EC" id="1.8.1.7"/>
    </reaction>
</comment>
<dbReference type="FunFam" id="3.50.50.60:FF:000484">
    <property type="entry name" value="Glutathione reductase, mitochondrial"/>
    <property type="match status" value="1"/>
</dbReference>
<keyword evidence="21" id="KW-1185">Reference proteome</keyword>
<evidence type="ECO:0000256" key="12">
    <source>
        <dbReference type="ARBA" id="ARBA00023284"/>
    </source>
</evidence>
<dbReference type="InterPro" id="IPR023753">
    <property type="entry name" value="FAD/NAD-binding_dom"/>
</dbReference>
<evidence type="ECO:0000256" key="16">
    <source>
        <dbReference type="RuleBase" id="RU003691"/>
    </source>
</evidence>
<evidence type="ECO:0000256" key="4">
    <source>
        <dbReference type="ARBA" id="ARBA00022490"/>
    </source>
</evidence>
<dbReference type="GO" id="GO:0006749">
    <property type="term" value="P:glutathione metabolic process"/>
    <property type="evidence" value="ECO:0007669"/>
    <property type="project" value="InterPro"/>
</dbReference>
<dbReference type="InterPro" id="IPR006322">
    <property type="entry name" value="Glutathione_Rdtase_euk/bac"/>
</dbReference>
<comment type="function">
    <text evidence="17">Catalyzes the reduction of glutathione disulfide (GSSG) to reduced glutathione (GSH). Constitutes the major mechanism to maintain a high GSH:GSSG ratio in the cytosol.</text>
</comment>
<feature type="active site" description="Proton acceptor" evidence="13">
    <location>
        <position position="446"/>
    </location>
</feature>
<dbReference type="GO" id="GO:0050660">
    <property type="term" value="F:flavin adenine dinucleotide binding"/>
    <property type="evidence" value="ECO:0007669"/>
    <property type="project" value="InterPro"/>
</dbReference>
<keyword evidence="4 17" id="KW-0963">Cytoplasm</keyword>
<protein>
    <recommendedName>
        <fullName evidence="17">Glutathione reductase</fullName>
        <ecNumber evidence="17">1.8.1.7</ecNumber>
    </recommendedName>
</protein>
<dbReference type="InterPro" id="IPR001100">
    <property type="entry name" value="Pyr_nuc-diS_OxRdtase"/>
</dbReference>
<dbReference type="EC" id="1.8.1.7" evidence="17"/>
<dbReference type="GO" id="GO:0050661">
    <property type="term" value="F:NADP binding"/>
    <property type="evidence" value="ECO:0007669"/>
    <property type="project" value="InterPro"/>
</dbReference>
<keyword evidence="10" id="KW-0496">Mitochondrion</keyword>
<keyword evidence="5 16" id="KW-0285">Flavoprotein</keyword>
<dbReference type="Gene3D" id="3.50.50.60">
    <property type="entry name" value="FAD/NAD(P)-binding domain"/>
    <property type="match status" value="2"/>
</dbReference>
<evidence type="ECO:0000256" key="9">
    <source>
        <dbReference type="ARBA" id="ARBA00023002"/>
    </source>
</evidence>
<keyword evidence="8" id="KW-0809">Transit peptide</keyword>
<dbReference type="SUPFAM" id="SSF51905">
    <property type="entry name" value="FAD/NAD(P)-binding domain"/>
    <property type="match status" value="1"/>
</dbReference>
<dbReference type="FunFam" id="3.30.390.30:FF:000003">
    <property type="entry name" value="Glutathione reductase"/>
    <property type="match status" value="1"/>
</dbReference>
<dbReference type="InterPro" id="IPR012999">
    <property type="entry name" value="Pyr_OxRdtase_I_AS"/>
</dbReference>
<keyword evidence="9 16" id="KW-0560">Oxidoreductase</keyword>